<keyword evidence="5 11" id="KW-0812">Transmembrane</keyword>
<evidence type="ECO:0000256" key="3">
    <source>
        <dbReference type="ARBA" id="ARBA00022448"/>
    </source>
</evidence>
<dbReference type="RefSeq" id="XP_024085907.1">
    <property type="nucleotide sequence ID" value="XM_024230139.1"/>
</dbReference>
<dbReference type="OMA" id="ALPWHAV"/>
<feature type="transmembrane region" description="Helical" evidence="11">
    <location>
        <begin position="106"/>
        <end position="132"/>
    </location>
</feature>
<feature type="transmembrane region" description="Helical" evidence="11">
    <location>
        <begin position="144"/>
        <end position="165"/>
    </location>
</feature>
<dbReference type="InterPro" id="IPR006593">
    <property type="entry name" value="Cyt_b561/ferric_Rdtase_TM"/>
</dbReference>
<keyword evidence="6" id="KW-0479">Metal-binding</keyword>
<dbReference type="PANTHER" id="PTHR10106:SF0">
    <property type="entry name" value="LD36721P"/>
    <property type="match status" value="1"/>
</dbReference>
<dbReference type="EnsemblMetazoa" id="XM_024230139.1">
    <property type="protein sequence ID" value="XP_024085907.1"/>
    <property type="gene ID" value="LOC106666646"/>
</dbReference>
<evidence type="ECO:0000256" key="4">
    <source>
        <dbReference type="ARBA" id="ARBA00022617"/>
    </source>
</evidence>
<reference evidence="13" key="1">
    <citation type="submission" date="2022-01" db="UniProtKB">
        <authorList>
            <consortium name="EnsemblMetazoa"/>
        </authorList>
    </citation>
    <scope>IDENTIFICATION</scope>
</reference>
<dbReference type="SMART" id="SM00665">
    <property type="entry name" value="B561"/>
    <property type="match status" value="1"/>
</dbReference>
<evidence type="ECO:0000256" key="1">
    <source>
        <dbReference type="ARBA" id="ARBA00001970"/>
    </source>
</evidence>
<dbReference type="PANTHER" id="PTHR10106">
    <property type="entry name" value="CYTOCHROME B561-RELATED"/>
    <property type="match status" value="1"/>
</dbReference>
<keyword evidence="14" id="KW-1185">Reference proteome</keyword>
<dbReference type="Pfam" id="PF03188">
    <property type="entry name" value="Cytochrom_B561"/>
    <property type="match status" value="1"/>
</dbReference>
<keyword evidence="3" id="KW-0813">Transport</keyword>
<evidence type="ECO:0000256" key="8">
    <source>
        <dbReference type="ARBA" id="ARBA00022989"/>
    </source>
</evidence>
<evidence type="ECO:0000256" key="5">
    <source>
        <dbReference type="ARBA" id="ARBA00022692"/>
    </source>
</evidence>
<dbReference type="GO" id="GO:0016020">
    <property type="term" value="C:membrane"/>
    <property type="evidence" value="ECO:0007669"/>
    <property type="project" value="UniProtKB-SubCell"/>
</dbReference>
<comment type="subcellular location">
    <subcellularLocation>
        <location evidence="2">Membrane</location>
        <topology evidence="2">Multi-pass membrane protein</topology>
    </subcellularLocation>
</comment>
<keyword evidence="4" id="KW-0349">Heme</keyword>
<dbReference type="Gene3D" id="1.20.120.1770">
    <property type="match status" value="1"/>
</dbReference>
<organism evidence="13 14">
    <name type="scientific">Cimex lectularius</name>
    <name type="common">Bed bug</name>
    <name type="synonym">Acanthia lectularia</name>
    <dbReference type="NCBI Taxonomy" id="79782"/>
    <lineage>
        <taxon>Eukaryota</taxon>
        <taxon>Metazoa</taxon>
        <taxon>Ecdysozoa</taxon>
        <taxon>Arthropoda</taxon>
        <taxon>Hexapoda</taxon>
        <taxon>Insecta</taxon>
        <taxon>Pterygota</taxon>
        <taxon>Neoptera</taxon>
        <taxon>Paraneoptera</taxon>
        <taxon>Hemiptera</taxon>
        <taxon>Heteroptera</taxon>
        <taxon>Panheteroptera</taxon>
        <taxon>Cimicomorpha</taxon>
        <taxon>Cimicidae</taxon>
        <taxon>Cimex</taxon>
    </lineage>
</organism>
<keyword evidence="8 11" id="KW-1133">Transmembrane helix</keyword>
<sequence length="215" mass="23979">MYPSWRLSIFIGSQVFGALSVFFVLSTVVTGQKKSRDMQWHSVLMTLSTVYLIGSSVTIYRGLPWLKMFKLKLFHGLIHLAALLLAIAGVVLAFDFHDNIPLSHLISLHSIFGLIAVILLGLQWITGLLFFLHPKIPVRVDKHAVPSHATAGLIIFLLGCANALIGLNEYTKGAERTDKVMLATASGFFIFIFMLLVLHLIMKDTFKREPLSDDK</sequence>
<keyword evidence="7" id="KW-0249">Electron transport</keyword>
<feature type="transmembrane region" description="Helical" evidence="11">
    <location>
        <begin position="180"/>
        <end position="201"/>
    </location>
</feature>
<evidence type="ECO:0000256" key="9">
    <source>
        <dbReference type="ARBA" id="ARBA00023004"/>
    </source>
</evidence>
<evidence type="ECO:0000313" key="13">
    <source>
        <dbReference type="EnsemblMetazoa" id="XP_024085907.1"/>
    </source>
</evidence>
<dbReference type="InterPro" id="IPR043205">
    <property type="entry name" value="CYB561/CYBRD1-like"/>
</dbReference>
<name>A0A8I6STC0_CIMLE</name>
<evidence type="ECO:0000256" key="7">
    <source>
        <dbReference type="ARBA" id="ARBA00022982"/>
    </source>
</evidence>
<dbReference type="PROSITE" id="PS50939">
    <property type="entry name" value="CYTOCHROME_B561"/>
    <property type="match status" value="1"/>
</dbReference>
<feature type="transmembrane region" description="Helical" evidence="11">
    <location>
        <begin position="40"/>
        <end position="61"/>
    </location>
</feature>
<evidence type="ECO:0000313" key="14">
    <source>
        <dbReference type="Proteomes" id="UP000494040"/>
    </source>
</evidence>
<dbReference type="GO" id="GO:0016491">
    <property type="term" value="F:oxidoreductase activity"/>
    <property type="evidence" value="ECO:0007669"/>
    <property type="project" value="InterPro"/>
</dbReference>
<accession>A0A8I6STC0</accession>
<dbReference type="Proteomes" id="UP000494040">
    <property type="component" value="Unassembled WGS sequence"/>
</dbReference>
<protein>
    <recommendedName>
        <fullName evidence="12">Cytochrome b561 domain-containing protein</fullName>
    </recommendedName>
</protein>
<evidence type="ECO:0000256" key="2">
    <source>
        <dbReference type="ARBA" id="ARBA00004141"/>
    </source>
</evidence>
<evidence type="ECO:0000256" key="6">
    <source>
        <dbReference type="ARBA" id="ARBA00022723"/>
    </source>
</evidence>
<evidence type="ECO:0000259" key="12">
    <source>
        <dbReference type="PROSITE" id="PS50939"/>
    </source>
</evidence>
<keyword evidence="10 11" id="KW-0472">Membrane</keyword>
<dbReference type="GO" id="GO:0046872">
    <property type="term" value="F:metal ion binding"/>
    <property type="evidence" value="ECO:0007669"/>
    <property type="project" value="UniProtKB-KW"/>
</dbReference>
<feature type="transmembrane region" description="Helical" evidence="11">
    <location>
        <begin position="73"/>
        <end position="94"/>
    </location>
</feature>
<evidence type="ECO:0000256" key="10">
    <source>
        <dbReference type="ARBA" id="ARBA00023136"/>
    </source>
</evidence>
<comment type="cofactor">
    <cofactor evidence="1">
        <name>heme b</name>
        <dbReference type="ChEBI" id="CHEBI:60344"/>
    </cofactor>
</comment>
<dbReference type="GeneID" id="106666646"/>
<dbReference type="OrthoDB" id="432881at2759"/>
<evidence type="ECO:0000256" key="11">
    <source>
        <dbReference type="SAM" id="Phobius"/>
    </source>
</evidence>
<dbReference type="AlphaFoldDB" id="A0A8I6STC0"/>
<feature type="transmembrane region" description="Helical" evidence="11">
    <location>
        <begin position="7"/>
        <end position="28"/>
    </location>
</feature>
<feature type="domain" description="Cytochrome b561" evidence="12">
    <location>
        <begin position="7"/>
        <end position="202"/>
    </location>
</feature>
<proteinExistence type="predicted"/>
<keyword evidence="9" id="KW-0408">Iron</keyword>
<dbReference type="KEGG" id="clec:106666646"/>